<keyword evidence="1" id="KW-0472">Membrane</keyword>
<dbReference type="EMBL" id="KV700115">
    <property type="protein sequence ID" value="OCF51499.1"/>
    <property type="molecule type" value="Genomic_DNA"/>
</dbReference>
<dbReference type="AlphaFoldDB" id="A0A1B9I7R3"/>
<name>A0A1B9I7R3_9TREE</name>
<dbReference type="OrthoDB" id="2588189at2759"/>
<evidence type="ECO:0000313" key="2">
    <source>
        <dbReference type="EMBL" id="OCF51499.1"/>
    </source>
</evidence>
<gene>
    <name evidence="2" type="ORF">I206_02213</name>
</gene>
<protein>
    <submittedName>
        <fullName evidence="2">Uncharacterized protein</fullName>
    </submittedName>
</protein>
<keyword evidence="1" id="KW-0812">Transmembrane</keyword>
<organism evidence="2">
    <name type="scientific">Kwoniella pini CBS 10737</name>
    <dbReference type="NCBI Taxonomy" id="1296096"/>
    <lineage>
        <taxon>Eukaryota</taxon>
        <taxon>Fungi</taxon>
        <taxon>Dikarya</taxon>
        <taxon>Basidiomycota</taxon>
        <taxon>Agaricomycotina</taxon>
        <taxon>Tremellomycetes</taxon>
        <taxon>Tremellales</taxon>
        <taxon>Cryptococcaceae</taxon>
        <taxon>Kwoniella</taxon>
    </lineage>
</organism>
<evidence type="ECO:0000256" key="1">
    <source>
        <dbReference type="SAM" id="Phobius"/>
    </source>
</evidence>
<proteinExistence type="predicted"/>
<dbReference type="Gene3D" id="2.60.120.260">
    <property type="entry name" value="Galactose-binding domain-like"/>
    <property type="match status" value="1"/>
</dbReference>
<dbReference type="KEGG" id="kpin:30170582"/>
<dbReference type="GeneID" id="30170582"/>
<feature type="transmembrane region" description="Helical" evidence="1">
    <location>
        <begin position="260"/>
        <end position="284"/>
    </location>
</feature>
<sequence>MMSQNYTIDDSEWSTSVLSLSEGWNMLRKNGSNEYITTQDKVDEMEDIIDNFWNSSISWTEQKGSWIELNFIGNEIWIYGINGPSYSNISFNLDEKDLGNFSQEIDEIDYHHLIFELHNLNNTNRILKLTNLDQGKRMSFDYAIINNSEEIISSSKTKVNSEISTLTNTKELAAQITTSLSISSTSTITNSTITSSANDLNFTTNRNSTSLENSTQTQAQAQAAAAAASSAALAALLPTQYSIKQLSSLKEIYEFKWNSAAYFVIIFSSCVIGIFILFIIHISLKSYIKKNKPSQGYLERDEQHKVEDQSGMRIGNPINVTKNGQVDF</sequence>
<accession>A0A1B9I7R3</accession>
<reference evidence="2" key="2">
    <citation type="submission" date="2016-07" db="EMBL/GenBank/DDBJ databases">
        <title>Evolution of pathogenesis and genome organization in the Tremellales.</title>
        <authorList>
            <person name="Cuomo C."/>
            <person name="Litvintseva A."/>
            <person name="Heitman J."/>
            <person name="Chen Y."/>
            <person name="Sun S."/>
            <person name="Springer D."/>
            <person name="Dromer F."/>
            <person name="Young S."/>
            <person name="Zeng Q."/>
            <person name="Chapman S."/>
            <person name="Gujja S."/>
            <person name="Saif S."/>
            <person name="Birren B."/>
        </authorList>
    </citation>
    <scope>NUCLEOTIDE SEQUENCE</scope>
    <source>
        <strain evidence="2">CBS 10737</strain>
    </source>
</reference>
<keyword evidence="1" id="KW-1133">Transmembrane helix</keyword>
<dbReference type="RefSeq" id="XP_019012718.2">
    <property type="nucleotide sequence ID" value="XM_019153978.2"/>
</dbReference>
<reference evidence="2" key="1">
    <citation type="submission" date="2013-07" db="EMBL/GenBank/DDBJ databases">
        <title>The Genome Sequence of Cryptococcus pinus CBS10737.</title>
        <authorList>
            <consortium name="The Broad Institute Genome Sequencing Platform"/>
            <person name="Cuomo C."/>
            <person name="Litvintseva A."/>
            <person name="Chen Y."/>
            <person name="Heitman J."/>
            <person name="Sun S."/>
            <person name="Springer D."/>
            <person name="Dromer F."/>
            <person name="Young S.K."/>
            <person name="Zeng Q."/>
            <person name="Gargeya S."/>
            <person name="Fitzgerald M."/>
            <person name="Abouelleil A."/>
            <person name="Alvarado L."/>
            <person name="Berlin A.M."/>
            <person name="Chapman S.B."/>
            <person name="Dewar J."/>
            <person name="Goldberg J."/>
            <person name="Griggs A."/>
            <person name="Gujja S."/>
            <person name="Hansen M."/>
            <person name="Howarth C."/>
            <person name="Imamovic A."/>
            <person name="Larimer J."/>
            <person name="McCowan C."/>
            <person name="Murphy C."/>
            <person name="Pearson M."/>
            <person name="Priest M."/>
            <person name="Roberts A."/>
            <person name="Saif S."/>
            <person name="Shea T."/>
            <person name="Sykes S."/>
            <person name="Wortman J."/>
            <person name="Nusbaum C."/>
            <person name="Birren B."/>
        </authorList>
    </citation>
    <scope>NUCLEOTIDE SEQUENCE [LARGE SCALE GENOMIC DNA]</scope>
    <source>
        <strain evidence="2">CBS 10737</strain>
    </source>
</reference>